<proteinExistence type="predicted"/>
<name>A0A4S4KA63_9APHY</name>
<gene>
    <name evidence="2" type="ORF">EW026_g6713</name>
</gene>
<evidence type="ECO:0000256" key="1">
    <source>
        <dbReference type="SAM" id="MobiDB-lite"/>
    </source>
</evidence>
<feature type="compositionally biased region" description="Polar residues" evidence="1">
    <location>
        <begin position="1"/>
        <end position="12"/>
    </location>
</feature>
<feature type="region of interest" description="Disordered" evidence="1">
    <location>
        <begin position="1"/>
        <end position="56"/>
    </location>
</feature>
<organism evidence="2 3">
    <name type="scientific">Hermanssonia centrifuga</name>
    <dbReference type="NCBI Taxonomy" id="98765"/>
    <lineage>
        <taxon>Eukaryota</taxon>
        <taxon>Fungi</taxon>
        <taxon>Dikarya</taxon>
        <taxon>Basidiomycota</taxon>
        <taxon>Agaricomycotina</taxon>
        <taxon>Agaricomycetes</taxon>
        <taxon>Polyporales</taxon>
        <taxon>Meruliaceae</taxon>
        <taxon>Hermanssonia</taxon>
    </lineage>
</organism>
<accession>A0A4S4KA63</accession>
<feature type="compositionally biased region" description="Polar residues" evidence="1">
    <location>
        <begin position="39"/>
        <end position="48"/>
    </location>
</feature>
<evidence type="ECO:0000313" key="2">
    <source>
        <dbReference type="EMBL" id="THG94836.1"/>
    </source>
</evidence>
<keyword evidence="3" id="KW-1185">Reference proteome</keyword>
<evidence type="ECO:0000313" key="3">
    <source>
        <dbReference type="Proteomes" id="UP000309038"/>
    </source>
</evidence>
<protein>
    <submittedName>
        <fullName evidence="2">Uncharacterized protein</fullName>
    </submittedName>
</protein>
<reference evidence="2 3" key="1">
    <citation type="submission" date="2019-02" db="EMBL/GenBank/DDBJ databases">
        <title>Genome sequencing of the rare red list fungi Phlebia centrifuga.</title>
        <authorList>
            <person name="Buettner E."/>
            <person name="Kellner H."/>
        </authorList>
    </citation>
    <scope>NUCLEOTIDE SEQUENCE [LARGE SCALE GENOMIC DNA]</scope>
    <source>
        <strain evidence="2 3">DSM 108282</strain>
    </source>
</reference>
<sequence length="183" mass="20834">MEQLQSKLAQQQKEIKCLRKKKPQASTSVSTAKDIAGASESTDSQDYSPESEEGAHSDVPIKSVVLYLPENSRYLVSMIPQYSLRIMMNTQHHTPPNQVHYCHWHSSPLIVVVVSPEHQNALWRHLRLGPPRLHYHQVLRAKAYLPNLIHIHYLLPHLAIITTKNVIHLTLILVAIALAHHLI</sequence>
<comment type="caution">
    <text evidence="2">The sequence shown here is derived from an EMBL/GenBank/DDBJ whole genome shotgun (WGS) entry which is preliminary data.</text>
</comment>
<dbReference type="AlphaFoldDB" id="A0A4S4KA63"/>
<dbReference type="EMBL" id="SGPJ01000390">
    <property type="protein sequence ID" value="THG94836.1"/>
    <property type="molecule type" value="Genomic_DNA"/>
</dbReference>
<dbReference type="Proteomes" id="UP000309038">
    <property type="component" value="Unassembled WGS sequence"/>
</dbReference>